<feature type="domain" description="Histidine kinase" evidence="5">
    <location>
        <begin position="519"/>
        <end position="734"/>
    </location>
</feature>
<evidence type="ECO:0000256" key="1">
    <source>
        <dbReference type="ARBA" id="ARBA00000085"/>
    </source>
</evidence>
<keyword evidence="8" id="KW-1185">Reference proteome</keyword>
<dbReference type="CDD" id="cd00082">
    <property type="entry name" value="HisKA"/>
    <property type="match status" value="1"/>
</dbReference>
<dbReference type="InterPro" id="IPR000014">
    <property type="entry name" value="PAS"/>
</dbReference>
<comment type="caution">
    <text evidence="7">The sequence shown here is derived from an EMBL/GenBank/DDBJ whole genome shotgun (WGS) entry which is preliminary data.</text>
</comment>
<name>A0ABU8XJ52_9BURK</name>
<keyword evidence="7" id="KW-0067">ATP-binding</keyword>
<dbReference type="Pfam" id="PF02518">
    <property type="entry name" value="HATPase_c"/>
    <property type="match status" value="1"/>
</dbReference>
<dbReference type="InterPro" id="IPR003594">
    <property type="entry name" value="HATPase_dom"/>
</dbReference>
<dbReference type="SUPFAM" id="SSF55874">
    <property type="entry name" value="ATPase domain of HSP90 chaperone/DNA topoisomerase II/histidine kinase"/>
    <property type="match status" value="1"/>
</dbReference>
<dbReference type="Pfam" id="PF00512">
    <property type="entry name" value="HisKA"/>
    <property type="match status" value="1"/>
</dbReference>
<feature type="domain" description="PAC" evidence="6">
    <location>
        <begin position="447"/>
        <end position="499"/>
    </location>
</feature>
<comment type="catalytic activity">
    <reaction evidence="1">
        <text>ATP + protein L-histidine = ADP + protein N-phospho-L-histidine.</text>
        <dbReference type="EC" id="2.7.13.3"/>
    </reaction>
</comment>
<dbReference type="InterPro" id="IPR013655">
    <property type="entry name" value="PAS_fold_3"/>
</dbReference>
<dbReference type="InterPro" id="IPR035965">
    <property type="entry name" value="PAS-like_dom_sf"/>
</dbReference>
<dbReference type="NCBIfam" id="TIGR00229">
    <property type="entry name" value="sensory_box"/>
    <property type="match status" value="1"/>
</dbReference>
<dbReference type="SMART" id="SM00388">
    <property type="entry name" value="HisKA"/>
    <property type="match status" value="1"/>
</dbReference>
<dbReference type="InterPro" id="IPR004358">
    <property type="entry name" value="Sig_transdc_His_kin-like_C"/>
</dbReference>
<dbReference type="Gene3D" id="1.10.287.130">
    <property type="match status" value="1"/>
</dbReference>
<dbReference type="CDD" id="cd00130">
    <property type="entry name" value="PAS"/>
    <property type="match status" value="1"/>
</dbReference>
<dbReference type="Gene3D" id="3.30.450.20">
    <property type="entry name" value="PAS domain"/>
    <property type="match status" value="1"/>
</dbReference>
<reference evidence="7 8" key="1">
    <citation type="submission" date="2024-03" db="EMBL/GenBank/DDBJ databases">
        <title>Novel species of the genus Variovorax.</title>
        <authorList>
            <person name="Liu Q."/>
            <person name="Xin Y.-H."/>
        </authorList>
    </citation>
    <scope>NUCLEOTIDE SEQUENCE [LARGE SCALE GENOMIC DNA]</scope>
    <source>
        <strain evidence="7 8">KACC 18901</strain>
    </source>
</reference>
<dbReference type="GO" id="GO:0005524">
    <property type="term" value="F:ATP binding"/>
    <property type="evidence" value="ECO:0007669"/>
    <property type="project" value="UniProtKB-KW"/>
</dbReference>
<dbReference type="Gene3D" id="3.40.50.2300">
    <property type="match status" value="2"/>
</dbReference>
<sequence length="736" mass="79768">MPLRHRVVDFLLLSLSALAGWQGLPAHAAPAPDVLVLFSNDRLLPANIEVDQGFRSTLAKSPAAETEVFAEFLDTPTFSGERYEQAVATYLNEKYGSRMPSVIVVAGRPALEFMLRHRAALFPDVPVVHLAIDQEVLRAMTPLPADIVGVPVVYDFEGTIRQALQWHPSATRLVVVTGASASDRTYEASARAAVARIQGLPPVEFLAGLSTAEVKEHLSRLASSDVVFTPGYFRDGAGQLFAPREAAALMAAAAPAPVYGAFSTFIGSGIVGGRMPSYVEMGREAALAVERLVEGTPPAQLRMPALVPAQVQVDWRQVRRWGIGAEKVPVDAIVHFKEPTLWEAYRVQALSALAVLLLQAALIAALLVERRQRRRTASALAQSEQRMKVAARAARLTNWAWNVARWTPGPSKEQAGVLARVLESVHPADRDAVAHAVRLAVENGKELDVEYRIRHSDGNLRWMAARGRVNVDTEGGGKQLTGVSIDITARKNAELQAERDRAALTHMTRVSTMGQFSASIAHQLNQPLAAILGNAEAARMMLSREHPDPTELRAICDDIVSEDKRAAEIIRRLGALFKRGEMTFASLDLNELVLETLELVRTELANRQVTARTLLKSGLPPIQGDRVQLQQVLLNLILNASDAMAGMEGPSRLLLLHTAGSGDQVHLTVIDHGPGIADEQLPHVFDAFWSTKVDGTGVGLAICKSIATAHNAMIAAQNNPEGGATFRVSFPVQPRT</sequence>
<protein>
    <recommendedName>
        <fullName evidence="2">histidine kinase</fullName>
        <ecNumber evidence="2">2.7.13.3</ecNumber>
    </recommendedName>
</protein>
<dbReference type="Pfam" id="PF08447">
    <property type="entry name" value="PAS_3"/>
    <property type="match status" value="1"/>
</dbReference>
<dbReference type="InterPro" id="IPR000700">
    <property type="entry name" value="PAS-assoc_C"/>
</dbReference>
<dbReference type="PROSITE" id="PS50113">
    <property type="entry name" value="PAC"/>
    <property type="match status" value="1"/>
</dbReference>
<feature type="signal peptide" evidence="4">
    <location>
        <begin position="1"/>
        <end position="28"/>
    </location>
</feature>
<evidence type="ECO:0000313" key="7">
    <source>
        <dbReference type="EMBL" id="MEJ8859739.1"/>
    </source>
</evidence>
<dbReference type="RefSeq" id="WP_340339774.1">
    <property type="nucleotide sequence ID" value="NZ_JBBKZS010000036.1"/>
</dbReference>
<accession>A0ABU8XJ52</accession>
<dbReference type="PANTHER" id="PTHR43065">
    <property type="entry name" value="SENSOR HISTIDINE KINASE"/>
    <property type="match status" value="1"/>
</dbReference>
<dbReference type="SMART" id="SM00387">
    <property type="entry name" value="HATPase_c"/>
    <property type="match status" value="1"/>
</dbReference>
<feature type="chain" id="PRO_5046198580" description="histidine kinase" evidence="4">
    <location>
        <begin position="29"/>
        <end position="736"/>
    </location>
</feature>
<evidence type="ECO:0000256" key="2">
    <source>
        <dbReference type="ARBA" id="ARBA00012438"/>
    </source>
</evidence>
<dbReference type="InterPro" id="IPR003661">
    <property type="entry name" value="HisK_dim/P_dom"/>
</dbReference>
<organism evidence="7 8">
    <name type="scientific">Variovorax robiniae</name>
    <dbReference type="NCBI Taxonomy" id="1836199"/>
    <lineage>
        <taxon>Bacteria</taxon>
        <taxon>Pseudomonadati</taxon>
        <taxon>Pseudomonadota</taxon>
        <taxon>Betaproteobacteria</taxon>
        <taxon>Burkholderiales</taxon>
        <taxon>Comamonadaceae</taxon>
        <taxon>Variovorax</taxon>
    </lineage>
</organism>
<dbReference type="PANTHER" id="PTHR43065:SF42">
    <property type="entry name" value="TWO-COMPONENT SENSOR PPRA"/>
    <property type="match status" value="1"/>
</dbReference>
<dbReference type="SUPFAM" id="SSF55785">
    <property type="entry name" value="PYP-like sensor domain (PAS domain)"/>
    <property type="match status" value="1"/>
</dbReference>
<proteinExistence type="predicted"/>
<dbReference type="InterPro" id="IPR001610">
    <property type="entry name" value="PAC"/>
</dbReference>
<keyword evidence="4" id="KW-0732">Signal</keyword>
<dbReference type="EMBL" id="JBBKZS010000036">
    <property type="protein sequence ID" value="MEJ8859739.1"/>
    <property type="molecule type" value="Genomic_DNA"/>
</dbReference>
<evidence type="ECO:0000313" key="8">
    <source>
        <dbReference type="Proteomes" id="UP001367030"/>
    </source>
</evidence>
<dbReference type="Proteomes" id="UP001367030">
    <property type="component" value="Unassembled WGS sequence"/>
</dbReference>
<dbReference type="InterPro" id="IPR005467">
    <property type="entry name" value="His_kinase_dom"/>
</dbReference>
<dbReference type="PRINTS" id="PR00344">
    <property type="entry name" value="BCTRLSENSOR"/>
</dbReference>
<dbReference type="EC" id="2.7.13.3" evidence="2"/>
<dbReference type="SMART" id="SM00086">
    <property type="entry name" value="PAC"/>
    <property type="match status" value="1"/>
</dbReference>
<keyword evidence="7" id="KW-0547">Nucleotide-binding</keyword>
<keyword evidence="3" id="KW-0597">Phosphoprotein</keyword>
<gene>
    <name evidence="7" type="ORF">WKW79_34650</name>
</gene>
<dbReference type="PROSITE" id="PS50109">
    <property type="entry name" value="HIS_KIN"/>
    <property type="match status" value="1"/>
</dbReference>
<dbReference type="InterPro" id="IPR036890">
    <property type="entry name" value="HATPase_C_sf"/>
</dbReference>
<evidence type="ECO:0000256" key="4">
    <source>
        <dbReference type="SAM" id="SignalP"/>
    </source>
</evidence>
<evidence type="ECO:0000259" key="5">
    <source>
        <dbReference type="PROSITE" id="PS50109"/>
    </source>
</evidence>
<evidence type="ECO:0000259" key="6">
    <source>
        <dbReference type="PROSITE" id="PS50113"/>
    </source>
</evidence>
<evidence type="ECO:0000256" key="3">
    <source>
        <dbReference type="ARBA" id="ARBA00022553"/>
    </source>
</evidence>
<dbReference type="Gene3D" id="3.30.565.10">
    <property type="entry name" value="Histidine kinase-like ATPase, C-terminal domain"/>
    <property type="match status" value="1"/>
</dbReference>
<dbReference type="SUPFAM" id="SSF47384">
    <property type="entry name" value="Homodimeric domain of signal transducing histidine kinase"/>
    <property type="match status" value="1"/>
</dbReference>
<dbReference type="InterPro" id="IPR036097">
    <property type="entry name" value="HisK_dim/P_sf"/>
</dbReference>